<reference evidence="6" key="2">
    <citation type="journal article" date="2013" name="Nat. Genet.">
        <title>The genome of the platyfish, Xiphophorus maculatus, provides insights into evolutionary adaptation and several complex traits.</title>
        <authorList>
            <person name="Schartl M."/>
            <person name="Walter R.B."/>
            <person name="Shen Y."/>
            <person name="Garcia T."/>
            <person name="Catchen J."/>
            <person name="Amores A."/>
            <person name="Braasch I."/>
            <person name="Chalopin D."/>
            <person name="Volff J.N."/>
            <person name="Lesch K.P."/>
            <person name="Bisazza A."/>
            <person name="Minx P."/>
            <person name="Hillier L."/>
            <person name="Wilson R.K."/>
            <person name="Fuerstenberg S."/>
            <person name="Boore J."/>
            <person name="Searle S."/>
            <person name="Postlethwait J.H."/>
            <person name="Warren W.C."/>
        </authorList>
    </citation>
    <scope>NUCLEOTIDE SEQUENCE [LARGE SCALE GENOMIC DNA]</scope>
    <source>
        <strain evidence="6">JP 163 A</strain>
    </source>
</reference>
<reference evidence="6" key="1">
    <citation type="submission" date="2012-01" db="EMBL/GenBank/DDBJ databases">
        <authorList>
            <person name="Walter R."/>
            <person name="Schartl M."/>
            <person name="Warren W."/>
        </authorList>
    </citation>
    <scope>NUCLEOTIDE SEQUENCE [LARGE SCALE GENOMIC DNA]</scope>
    <source>
        <strain evidence="6">JP 163 A</strain>
    </source>
</reference>
<dbReference type="Pfam" id="PF19193">
    <property type="entry name" value="Tectonin"/>
    <property type="match status" value="1"/>
</dbReference>
<keyword evidence="6" id="KW-1185">Reference proteome</keyword>
<reference evidence="5" key="3">
    <citation type="submission" date="2025-08" db="UniProtKB">
        <authorList>
            <consortium name="Ensembl"/>
        </authorList>
    </citation>
    <scope>IDENTIFICATION</scope>
    <source>
        <strain evidence="5">JP 163 A</strain>
    </source>
</reference>
<name>A0A3B5QQQ3_XIPMA</name>
<dbReference type="GO" id="GO:0005737">
    <property type="term" value="C:cytoplasm"/>
    <property type="evidence" value="ECO:0007669"/>
    <property type="project" value="UniProtKB-ARBA"/>
</dbReference>
<sequence>MPVSLLWAVDVYGRVYSLSTVGQQWEHCRNAHMEFKRVTAAQQCCWGIACDSSIYLNVHASDLPVRYQEDTYENQRWNPVDGFSERLLPSDRWQWSDITGLQHQPIASFQLPSSSWEWEGDWFVDENLDGEPTEKEGWTYAMDFPATYTNDKKWNSCVRRRRWLRYRRYKAMDTWAKVCLTKEQVWFREGISHQNPEGSSWVEVPPPGEVVQISCGPGDLVWAVLWEGHLIVREGISRDCPRGTSWAEVESPSPEVGAIHVAVGMNVVWAVTKDNTVWFRRGVNSHNPCGSGWINMVGEMIMINVGLNDQVWAISCEDRVVYFRQGVTSSELSGKTWKAISVPRDGERSHSSASANSQHSCSLNTSCMLCCEMTQWEIF</sequence>
<dbReference type="PANTHER" id="PTHR23250:SF1">
    <property type="entry name" value="TECTONIN BETA-PROPELLER REPEAT-CONTAINING PROTEIN 1"/>
    <property type="match status" value="1"/>
</dbReference>
<dbReference type="GeneTree" id="ENSGT00510000047886"/>
<protein>
    <submittedName>
        <fullName evidence="5">Tectonin beta-propeller repeat containing 1a</fullName>
    </submittedName>
</protein>
<organism evidence="5 6">
    <name type="scientific">Xiphophorus maculatus</name>
    <name type="common">Southern platyfish</name>
    <name type="synonym">Platypoecilus maculatus</name>
    <dbReference type="NCBI Taxonomy" id="8083"/>
    <lineage>
        <taxon>Eukaryota</taxon>
        <taxon>Metazoa</taxon>
        <taxon>Chordata</taxon>
        <taxon>Craniata</taxon>
        <taxon>Vertebrata</taxon>
        <taxon>Euteleostomi</taxon>
        <taxon>Actinopterygii</taxon>
        <taxon>Neopterygii</taxon>
        <taxon>Teleostei</taxon>
        <taxon>Neoteleostei</taxon>
        <taxon>Acanthomorphata</taxon>
        <taxon>Ovalentaria</taxon>
        <taxon>Atherinomorphae</taxon>
        <taxon>Cyprinodontiformes</taxon>
        <taxon>Poeciliidae</taxon>
        <taxon>Poeciliinae</taxon>
        <taxon>Xiphophorus</taxon>
    </lineage>
</organism>
<dbReference type="Proteomes" id="UP000002852">
    <property type="component" value="Unassembled WGS sequence"/>
</dbReference>
<dbReference type="SMART" id="SM00706">
    <property type="entry name" value="TECPR"/>
    <property type="match status" value="4"/>
</dbReference>
<dbReference type="InterPro" id="IPR051513">
    <property type="entry name" value="Tectonin_beta-prop"/>
</dbReference>
<dbReference type="InterPro" id="IPR006624">
    <property type="entry name" value="Beta-propeller_rpt_TECPR"/>
</dbReference>
<dbReference type="PANTHER" id="PTHR23250">
    <property type="entry name" value="DYSFERLIN-RELATED"/>
    <property type="match status" value="1"/>
</dbReference>
<dbReference type="SMART" id="SM00693">
    <property type="entry name" value="DysFN"/>
    <property type="match status" value="1"/>
</dbReference>
<evidence type="ECO:0000256" key="1">
    <source>
        <dbReference type="ARBA" id="ARBA00005966"/>
    </source>
</evidence>
<dbReference type="SMART" id="SM00694">
    <property type="entry name" value="DysFC"/>
    <property type="match status" value="1"/>
</dbReference>
<dbReference type="InterPro" id="IPR010482">
    <property type="entry name" value="TECPR1-like_DysF"/>
</dbReference>
<dbReference type="InterPro" id="IPR006614">
    <property type="entry name" value="Peroxin/Ferlin"/>
</dbReference>
<proteinExistence type="inferred from homology"/>
<evidence type="ECO:0000256" key="2">
    <source>
        <dbReference type="ARBA" id="ARBA00022737"/>
    </source>
</evidence>
<evidence type="ECO:0000313" key="5">
    <source>
        <dbReference type="Ensembl" id="ENSXMAP00000033744.1"/>
    </source>
</evidence>
<evidence type="ECO:0000313" key="6">
    <source>
        <dbReference type="Proteomes" id="UP000002852"/>
    </source>
</evidence>
<evidence type="ECO:0000259" key="3">
    <source>
        <dbReference type="SMART" id="SM00693"/>
    </source>
</evidence>
<dbReference type="Pfam" id="PF06462">
    <property type="entry name" value="Hyd_WA"/>
    <property type="match status" value="2"/>
</dbReference>
<feature type="domain" description="Peroxin/Ferlin" evidence="3">
    <location>
        <begin position="64"/>
        <end position="125"/>
    </location>
</feature>
<dbReference type="Ensembl" id="ENSXMAT00000021786.1">
    <property type="protein sequence ID" value="ENSXMAP00000033744.1"/>
    <property type="gene ID" value="ENSXMAG00000014785.2"/>
</dbReference>
<evidence type="ECO:0000259" key="4">
    <source>
        <dbReference type="SMART" id="SM00694"/>
    </source>
</evidence>
<dbReference type="Pfam" id="PF06398">
    <property type="entry name" value="Pex24p"/>
    <property type="match status" value="1"/>
</dbReference>
<dbReference type="GO" id="GO:0098588">
    <property type="term" value="C:bounding membrane of organelle"/>
    <property type="evidence" value="ECO:0007669"/>
    <property type="project" value="UniProtKB-ARBA"/>
</dbReference>
<keyword evidence="2" id="KW-0677">Repeat</keyword>
<feature type="domain" description="Peroxin/Ferlin" evidence="4">
    <location>
        <begin position="137"/>
        <end position="170"/>
    </location>
</feature>
<accession>A0A3B5QQQ3</accession>
<dbReference type="AlphaFoldDB" id="A0A3B5QQQ3"/>
<reference evidence="5" key="4">
    <citation type="submission" date="2025-09" db="UniProtKB">
        <authorList>
            <consortium name="Ensembl"/>
        </authorList>
    </citation>
    <scope>IDENTIFICATION</scope>
    <source>
        <strain evidence="5">JP 163 A</strain>
    </source>
</reference>
<comment type="similarity">
    <text evidence="1">Belongs to the TECPR1 family.</text>
</comment>
<dbReference type="SUPFAM" id="SSF110296">
    <property type="entry name" value="Oligoxyloglucan reducing end-specific cellobiohydrolase"/>
    <property type="match status" value="1"/>
</dbReference>